<keyword evidence="2" id="KW-1185">Reference proteome</keyword>
<proteinExistence type="predicted"/>
<protein>
    <submittedName>
        <fullName evidence="1">Uncharacterized protein</fullName>
    </submittedName>
</protein>
<dbReference type="EMBL" id="WSRP01000028">
    <property type="protein sequence ID" value="MVX57348.1"/>
    <property type="molecule type" value="Genomic_DNA"/>
</dbReference>
<comment type="caution">
    <text evidence="1">The sequence shown here is derived from an EMBL/GenBank/DDBJ whole genome shotgun (WGS) entry which is preliminary data.</text>
</comment>
<dbReference type="RefSeq" id="WP_160335771.1">
    <property type="nucleotide sequence ID" value="NZ_CALPCR010000024.1"/>
</dbReference>
<reference evidence="1 2" key="1">
    <citation type="submission" date="2019-12" db="EMBL/GenBank/DDBJ databases">
        <title>Microbes associate with the intestines of laboratory mice.</title>
        <authorList>
            <person name="Navarre W."/>
            <person name="Wong E."/>
        </authorList>
    </citation>
    <scope>NUCLEOTIDE SEQUENCE [LARGE SCALE GENOMIC DNA]</scope>
    <source>
        <strain evidence="1 2">NM82_D38</strain>
    </source>
</reference>
<gene>
    <name evidence="1" type="ORF">E5987_09070</name>
</gene>
<evidence type="ECO:0000313" key="2">
    <source>
        <dbReference type="Proteomes" id="UP000472580"/>
    </source>
</evidence>
<dbReference type="AlphaFoldDB" id="A0A6L6YKX2"/>
<dbReference type="OrthoDB" id="9155045at2"/>
<sequence>MPATIFLFPNLVLSSEQTKRLGKAVAPASLREFLANCDSFRCTDVFANPALSGFTASQWLWMLLSQRDTLAPTAPYTWKGLGGPKVDQEFWSLNGYRFEDGRLESSSDTFDIDDECDLRDLFSPLARRFNFDVQVLDGRFFFVRKQAWNTICVPWEAQRGKLKTPADGENASQWEELHQEIESALASSELNRRRNQEGKPRLDGFWVSGGGFDEQLLPYTQIRCLLSDDPYAKGVAEAAGISKNYIVSPKKGWPDCPEGDRLCVMTDFEDPRVKEDSELWTKTWDQTIEKLRTYMEGCVGFEKYHPRLVACSGMRVSIVERTKEPAKGFSLFRKKYDHAADWLSAGNL</sequence>
<evidence type="ECO:0000313" key="1">
    <source>
        <dbReference type="EMBL" id="MVX57348.1"/>
    </source>
</evidence>
<dbReference type="Proteomes" id="UP000472580">
    <property type="component" value="Unassembled WGS sequence"/>
</dbReference>
<accession>A0A6L6YKX2</accession>
<name>A0A6L6YKX2_9BURK</name>
<organism evidence="1 2">
    <name type="scientific">Parasutterella muris</name>
    <dbReference type="NCBI Taxonomy" id="2565572"/>
    <lineage>
        <taxon>Bacteria</taxon>
        <taxon>Pseudomonadati</taxon>
        <taxon>Pseudomonadota</taxon>
        <taxon>Betaproteobacteria</taxon>
        <taxon>Burkholderiales</taxon>
        <taxon>Sutterellaceae</taxon>
        <taxon>Parasutterella</taxon>
    </lineage>
</organism>